<evidence type="ECO:0000313" key="2">
    <source>
        <dbReference type="Proteomes" id="UP000199352"/>
    </source>
</evidence>
<gene>
    <name evidence="1" type="ORF">SAMN05216188_10253</name>
</gene>
<proteinExistence type="predicted"/>
<evidence type="ECO:0000313" key="1">
    <source>
        <dbReference type="EMBL" id="SEQ09800.1"/>
    </source>
</evidence>
<name>A0A1H9D8L1_9PSEU</name>
<sequence length="69" mass="7721">MFSVLTAVSDKMLSAIVPEIEVAASSSACVEIATWCDGDCPFWWWRRAHQYWCEPGVIHTEFECCGCGC</sequence>
<dbReference type="STRING" id="402600.SAMN05216188_10253"/>
<organism evidence="1 2">
    <name type="scientific">Lentzea xinjiangensis</name>
    <dbReference type="NCBI Taxonomy" id="402600"/>
    <lineage>
        <taxon>Bacteria</taxon>
        <taxon>Bacillati</taxon>
        <taxon>Actinomycetota</taxon>
        <taxon>Actinomycetes</taxon>
        <taxon>Pseudonocardiales</taxon>
        <taxon>Pseudonocardiaceae</taxon>
        <taxon>Lentzea</taxon>
    </lineage>
</organism>
<keyword evidence="2" id="KW-1185">Reference proteome</keyword>
<protein>
    <submittedName>
        <fullName evidence="1">Uncharacterized protein</fullName>
    </submittedName>
</protein>
<dbReference type="EMBL" id="FOFR01000002">
    <property type="protein sequence ID" value="SEQ09800.1"/>
    <property type="molecule type" value="Genomic_DNA"/>
</dbReference>
<dbReference type="Proteomes" id="UP000199352">
    <property type="component" value="Unassembled WGS sequence"/>
</dbReference>
<dbReference type="AlphaFoldDB" id="A0A1H9D8L1"/>
<accession>A0A1H9D8L1</accession>
<reference evidence="2" key="1">
    <citation type="submission" date="2016-10" db="EMBL/GenBank/DDBJ databases">
        <authorList>
            <person name="Varghese N."/>
            <person name="Submissions S."/>
        </authorList>
    </citation>
    <scope>NUCLEOTIDE SEQUENCE [LARGE SCALE GENOMIC DNA]</scope>
    <source>
        <strain evidence="2">CGMCC 4.3525</strain>
    </source>
</reference>